<dbReference type="GO" id="GO:0034605">
    <property type="term" value="P:cellular response to heat"/>
    <property type="evidence" value="ECO:0007669"/>
    <property type="project" value="UniProtKB-UniRule"/>
</dbReference>
<keyword evidence="8 9" id="KW-0346">Stress response</keyword>
<comment type="function">
    <text evidence="9">ATP-dependent serine protease that mediates the selective degradation of mutant and abnormal proteins as well as certain short-lived regulatory proteins. Required for cellular homeostasis and for survival from DNA damage and developmental changes induced by stress. Degrades polypeptides processively to yield small peptide fragments that are 5 to 10 amino acids long. Binds to DNA in a double-stranded, site-specific manner.</text>
</comment>
<dbReference type="GO" id="GO:0004176">
    <property type="term" value="F:ATP-dependent peptidase activity"/>
    <property type="evidence" value="ECO:0007669"/>
    <property type="project" value="UniProtKB-UniRule"/>
</dbReference>
<evidence type="ECO:0000259" key="14">
    <source>
        <dbReference type="PROSITE" id="PS51786"/>
    </source>
</evidence>
<dbReference type="SMART" id="SM00382">
    <property type="entry name" value="AAA"/>
    <property type="match status" value="1"/>
</dbReference>
<dbReference type="InterPro" id="IPR004815">
    <property type="entry name" value="Lon_bac/euk-typ"/>
</dbReference>
<dbReference type="Gene3D" id="1.20.5.5270">
    <property type="match status" value="1"/>
</dbReference>
<keyword evidence="17" id="KW-1185">Reference proteome</keyword>
<dbReference type="eggNOG" id="COG0466">
    <property type="taxonomic scope" value="Bacteria"/>
</dbReference>
<evidence type="ECO:0000313" key="17">
    <source>
        <dbReference type="Proteomes" id="UP000006034"/>
    </source>
</evidence>
<dbReference type="EMBL" id="ADCP02000001">
    <property type="protein sequence ID" value="EFV44010.1"/>
    <property type="molecule type" value="Genomic_DNA"/>
</dbReference>
<dbReference type="AlphaFoldDB" id="E5Y7Q1"/>
<dbReference type="HAMAP" id="MF_01973">
    <property type="entry name" value="lon_bact"/>
    <property type="match status" value="1"/>
</dbReference>
<dbReference type="HOGENOM" id="CLU_004109_4_3_7"/>
<dbReference type="EC" id="3.4.21.53" evidence="9 10"/>
<dbReference type="Gene3D" id="2.30.130.40">
    <property type="entry name" value="LON domain-like"/>
    <property type="match status" value="1"/>
</dbReference>
<dbReference type="InterPro" id="IPR054594">
    <property type="entry name" value="Lon_lid"/>
</dbReference>
<keyword evidence="2 9" id="KW-0963">Cytoplasm</keyword>
<evidence type="ECO:0000256" key="13">
    <source>
        <dbReference type="PROSITE-ProRule" id="PRU01122"/>
    </source>
</evidence>
<dbReference type="CDD" id="cd19500">
    <property type="entry name" value="RecA-like_Lon"/>
    <property type="match status" value="1"/>
</dbReference>
<dbReference type="RefSeq" id="WP_005028028.1">
    <property type="nucleotide sequence ID" value="NZ_KE150238.1"/>
</dbReference>
<keyword evidence="6 9" id="KW-0720">Serine protease</keyword>
<evidence type="ECO:0000256" key="1">
    <source>
        <dbReference type="ARBA" id="ARBA00004496"/>
    </source>
</evidence>
<comment type="subcellular location">
    <subcellularLocation>
        <location evidence="1 9 10">Cytoplasm</location>
    </subcellularLocation>
</comment>
<dbReference type="Pfam" id="PF22667">
    <property type="entry name" value="Lon_lid"/>
    <property type="match status" value="1"/>
</dbReference>
<keyword evidence="3 9" id="KW-0645">Protease</keyword>
<feature type="domain" description="Lon proteolytic" evidence="14">
    <location>
        <begin position="611"/>
        <end position="792"/>
    </location>
</feature>
<comment type="catalytic activity">
    <reaction evidence="9 10 13">
        <text>Hydrolysis of proteins in presence of ATP.</text>
        <dbReference type="EC" id="3.4.21.53"/>
    </reaction>
</comment>
<dbReference type="MEROPS" id="S16.001"/>
<dbReference type="Gene3D" id="1.10.8.60">
    <property type="match status" value="1"/>
</dbReference>
<comment type="subunit">
    <text evidence="9 10">Homohexamer. Organized in a ring with a central cavity.</text>
</comment>
<dbReference type="NCBIfam" id="TIGR00763">
    <property type="entry name" value="lon"/>
    <property type="match status" value="1"/>
</dbReference>
<proteinExistence type="evidence at transcript level"/>
<dbReference type="GO" id="GO:0043565">
    <property type="term" value="F:sequence-specific DNA binding"/>
    <property type="evidence" value="ECO:0007669"/>
    <property type="project" value="UniProtKB-UniRule"/>
</dbReference>
<dbReference type="InterPro" id="IPR014721">
    <property type="entry name" value="Ribsml_uS5_D2-typ_fold_subgr"/>
</dbReference>
<dbReference type="STRING" id="563192.HMPREF0179_02216"/>
<dbReference type="OrthoDB" id="9803599at2"/>
<feature type="binding site" evidence="9 12">
    <location>
        <begin position="373"/>
        <end position="380"/>
    </location>
    <ligand>
        <name>ATP</name>
        <dbReference type="ChEBI" id="CHEBI:30616"/>
    </ligand>
</feature>
<evidence type="ECO:0000256" key="2">
    <source>
        <dbReference type="ARBA" id="ARBA00022490"/>
    </source>
</evidence>
<comment type="induction">
    <text evidence="9">By heat shock.</text>
</comment>
<dbReference type="InterPro" id="IPR027543">
    <property type="entry name" value="Lon_bac"/>
</dbReference>
<evidence type="ECO:0000256" key="9">
    <source>
        <dbReference type="HAMAP-Rule" id="MF_01973"/>
    </source>
</evidence>
<dbReference type="NCBIfam" id="NF008053">
    <property type="entry name" value="PRK10787.1"/>
    <property type="match status" value="1"/>
</dbReference>
<evidence type="ECO:0000256" key="4">
    <source>
        <dbReference type="ARBA" id="ARBA00022741"/>
    </source>
</evidence>
<protein>
    <recommendedName>
        <fullName evidence="9 10">Lon protease</fullName>
        <ecNumber evidence="9 10">3.4.21.53</ecNumber>
    </recommendedName>
    <alternativeName>
        <fullName evidence="9">ATP-dependent protease La</fullName>
    </alternativeName>
</protein>
<dbReference type="GO" id="GO:0005524">
    <property type="term" value="F:ATP binding"/>
    <property type="evidence" value="ECO:0007669"/>
    <property type="project" value="UniProtKB-UniRule"/>
</dbReference>
<gene>
    <name evidence="9" type="primary">lon</name>
    <name evidence="16" type="ORF">HMPREF0179_02216</name>
</gene>
<dbReference type="GO" id="GO:0016887">
    <property type="term" value="F:ATP hydrolysis activity"/>
    <property type="evidence" value="ECO:0007669"/>
    <property type="project" value="UniProtKB-UniRule"/>
</dbReference>
<accession>E5Y7Q1</accession>
<dbReference type="PIRSF" id="PIRSF001174">
    <property type="entry name" value="Lon_proteas"/>
    <property type="match status" value="1"/>
</dbReference>
<dbReference type="Gene3D" id="1.20.58.1480">
    <property type="match status" value="1"/>
</dbReference>
<evidence type="ECO:0000256" key="5">
    <source>
        <dbReference type="ARBA" id="ARBA00022801"/>
    </source>
</evidence>
<dbReference type="InterPro" id="IPR003111">
    <property type="entry name" value="Lon_prtase_N"/>
</dbReference>
<dbReference type="PRINTS" id="PR00830">
    <property type="entry name" value="ENDOLAPTASE"/>
</dbReference>
<dbReference type="GO" id="GO:0006515">
    <property type="term" value="P:protein quality control for misfolded or incompletely synthesized proteins"/>
    <property type="evidence" value="ECO:0007669"/>
    <property type="project" value="UniProtKB-UniRule"/>
</dbReference>
<dbReference type="SUPFAM" id="SSF52540">
    <property type="entry name" value="P-loop containing nucleoside triphosphate hydrolases"/>
    <property type="match status" value="1"/>
</dbReference>
<dbReference type="FunFam" id="1.20.5.5270:FF:000002">
    <property type="entry name" value="Lon protease homolog"/>
    <property type="match status" value="1"/>
</dbReference>
<dbReference type="Proteomes" id="UP000006034">
    <property type="component" value="Unassembled WGS sequence"/>
</dbReference>
<keyword evidence="7 9" id="KW-0067">ATP-binding</keyword>
<evidence type="ECO:0000256" key="8">
    <source>
        <dbReference type="ARBA" id="ARBA00023016"/>
    </source>
</evidence>
<organism evidence="16 17">
    <name type="scientific">Bilophila wadsworthia (strain 3_1_6)</name>
    <dbReference type="NCBI Taxonomy" id="563192"/>
    <lineage>
        <taxon>Bacteria</taxon>
        <taxon>Pseudomonadati</taxon>
        <taxon>Thermodesulfobacteriota</taxon>
        <taxon>Desulfovibrionia</taxon>
        <taxon>Desulfovibrionales</taxon>
        <taxon>Desulfovibrionaceae</taxon>
        <taxon>Bilophila</taxon>
    </lineage>
</organism>
<feature type="active site" evidence="9 11">
    <location>
        <position position="741"/>
    </location>
</feature>
<dbReference type="InterPro" id="IPR003593">
    <property type="entry name" value="AAA+_ATPase"/>
</dbReference>
<reference evidence="16 17" key="2">
    <citation type="submission" date="2013-04" db="EMBL/GenBank/DDBJ databases">
        <title>The Genome Sequence of Bilophila wadsworthia 3_1_6.</title>
        <authorList>
            <consortium name="The Broad Institute Genomics Platform"/>
            <person name="Earl A."/>
            <person name="Ward D."/>
            <person name="Feldgarden M."/>
            <person name="Gevers D."/>
            <person name="Sibley C."/>
            <person name="Strauss J."/>
            <person name="Allen-Vercoe E."/>
            <person name="Walker B."/>
            <person name="Young S."/>
            <person name="Zeng Q."/>
            <person name="Gargeya S."/>
            <person name="Fitzgerald M."/>
            <person name="Haas B."/>
            <person name="Abouelleil A."/>
            <person name="Allen A.W."/>
            <person name="Alvarado L."/>
            <person name="Arachchi H.M."/>
            <person name="Berlin A.M."/>
            <person name="Chapman S.B."/>
            <person name="Gainer-Dewar J."/>
            <person name="Goldberg J."/>
            <person name="Griggs A."/>
            <person name="Gujja S."/>
            <person name="Hansen M."/>
            <person name="Howarth C."/>
            <person name="Imamovic A."/>
            <person name="Ireland A."/>
            <person name="Larimer J."/>
            <person name="McCowan C."/>
            <person name="Murphy C."/>
            <person name="Pearson M."/>
            <person name="Poon T.W."/>
            <person name="Priest M."/>
            <person name="Roberts A."/>
            <person name="Saif S."/>
            <person name="Shea T."/>
            <person name="Sisk P."/>
            <person name="Sykes S."/>
            <person name="Wortman J."/>
            <person name="Nusbaum C."/>
            <person name="Birren B."/>
        </authorList>
    </citation>
    <scope>NUCLEOTIDE SEQUENCE [LARGE SCALE GENOMIC DNA]</scope>
    <source>
        <strain evidence="16 17">3_1_6</strain>
    </source>
</reference>
<keyword evidence="4 9" id="KW-0547">Nucleotide-binding</keyword>
<dbReference type="InterPro" id="IPR027417">
    <property type="entry name" value="P-loop_NTPase"/>
</dbReference>
<sequence length="822" mass="91491">MNETNDAITSNATLEGFELPLMPLREVVMSPHSIMPLLVGREASIKAIESAVNDYGKRICLVTQREPELEKPDPADLYAVGVVGRVLQYMRLPEGPIKVLFEGLYRISWRPLTPEDQENPFGTDAFPKVVVTPLPIMRNDGPETEALVRATKEILAEYAHTNKKLTPEILSAVSALRDPGQLADTILPLLKIEYPKKQEALELADPGQRLEKVYEFLNTEMERVSMERRIKSRVKDQMDKNQREYYLSEQIKAINKEMGREDDPQAEIAELEQMLKAKNMPEEAREKGMSELKKLRMMAPASAEYAIVRNYVDWILELPWNDMRETSIDIPEARAILDADHFGLEKPKQRILEFLAVQKLTNALKGPILCLVGPPGVGKTSLARSVATATGREYVRLSLGGVRDEAEIRGHRRTYVGAMPGKIIMALKRAKSSNPLFCLDEIDKMSSDYRGDPASALLEVLDPEQNKTFNDHYLDIDYDLSKVFFITTANSLHNIPAPLQDRMEIIELSSYLEVEKKHIARDFLLPRQIKEHGLKPGNISLPEETLTEVIRSYTREAGVRSLEREIGALCRKTAIKLVEEDNLDQCVTITPEALETYLGVKKYRMDENEKSPKVGVVNGLAYTGVGGVLLNVETVIMPGKGNVATTGKIGEVMSESAKAALSYVRSRAAALGLKPDFHSEIDIHTHFPEGATPKDGPSAGTAITTSLVSALLGIPVRHDVAMTGEVTLRGRVLPIGGLREKLLAASRAEMATVIIPRDNAKDLKEVPDEILQTLRIELVDHVDEVLPIALDAPEDAIWDKSDCPSLIESLRRHHEPAVTTAQ</sequence>
<dbReference type="GO" id="GO:0005737">
    <property type="term" value="C:cytoplasm"/>
    <property type="evidence" value="ECO:0007669"/>
    <property type="project" value="UniProtKB-SubCell"/>
</dbReference>
<evidence type="ECO:0000313" key="16">
    <source>
        <dbReference type="EMBL" id="EFV44010.1"/>
    </source>
</evidence>
<dbReference type="SUPFAM" id="SSF54211">
    <property type="entry name" value="Ribosomal protein S5 domain 2-like"/>
    <property type="match status" value="1"/>
</dbReference>
<dbReference type="InterPro" id="IPR027065">
    <property type="entry name" value="Lon_Prtase"/>
</dbReference>
<keyword evidence="5 9" id="KW-0378">Hydrolase</keyword>
<dbReference type="InterPro" id="IPR015947">
    <property type="entry name" value="PUA-like_sf"/>
</dbReference>
<evidence type="ECO:0000256" key="6">
    <source>
        <dbReference type="ARBA" id="ARBA00022825"/>
    </source>
</evidence>
<evidence type="ECO:0000256" key="10">
    <source>
        <dbReference type="PIRNR" id="PIRNR001174"/>
    </source>
</evidence>
<reference evidence="16 17" key="1">
    <citation type="submission" date="2010-10" db="EMBL/GenBank/DDBJ databases">
        <authorList>
            <consortium name="The Broad Institute Genome Sequencing Platform"/>
            <person name="Ward D."/>
            <person name="Earl A."/>
            <person name="Feldgarden M."/>
            <person name="Young S.K."/>
            <person name="Gargeya S."/>
            <person name="Zeng Q."/>
            <person name="Alvarado L."/>
            <person name="Berlin A."/>
            <person name="Bochicchio J."/>
            <person name="Chapman S.B."/>
            <person name="Chen Z."/>
            <person name="Freedman E."/>
            <person name="Gellesch M."/>
            <person name="Goldberg J."/>
            <person name="Griggs A."/>
            <person name="Gujja S."/>
            <person name="Heilman E."/>
            <person name="Heiman D."/>
            <person name="Howarth C."/>
            <person name="Mehta T."/>
            <person name="Neiman D."/>
            <person name="Pearson M."/>
            <person name="Roberts A."/>
            <person name="Saif S."/>
            <person name="Shea T."/>
            <person name="Shenoy N."/>
            <person name="Sisk P."/>
            <person name="Stolte C."/>
            <person name="Sykes S."/>
            <person name="White J."/>
            <person name="Yandava C."/>
            <person name="Allen-Vercoe E."/>
            <person name="Sibley C."/>
            <person name="Ambrose C.E."/>
            <person name="Strauss J."/>
            <person name="Daigneault M."/>
            <person name="Haas B."/>
            <person name="Nusbaum C."/>
            <person name="Birren B."/>
        </authorList>
    </citation>
    <scope>NUCLEOTIDE SEQUENCE [LARGE SCALE GENOMIC DNA]</scope>
    <source>
        <strain evidence="16 17">3_1_6</strain>
    </source>
</reference>
<evidence type="ECO:0000259" key="15">
    <source>
        <dbReference type="PROSITE" id="PS51787"/>
    </source>
</evidence>
<evidence type="ECO:0000256" key="12">
    <source>
        <dbReference type="PIRSR" id="PIRSR001174-2"/>
    </source>
</evidence>
<dbReference type="Pfam" id="PF02190">
    <property type="entry name" value="LON_substr_bdg"/>
    <property type="match status" value="1"/>
</dbReference>
<dbReference type="InterPro" id="IPR003959">
    <property type="entry name" value="ATPase_AAA_core"/>
</dbReference>
<dbReference type="InterPro" id="IPR008269">
    <property type="entry name" value="Lon_proteolytic"/>
</dbReference>
<dbReference type="Gene3D" id="3.40.50.300">
    <property type="entry name" value="P-loop containing nucleotide triphosphate hydrolases"/>
    <property type="match status" value="1"/>
</dbReference>
<dbReference type="InterPro" id="IPR046336">
    <property type="entry name" value="Lon_prtase_N_sf"/>
</dbReference>
<evidence type="ECO:0000256" key="11">
    <source>
        <dbReference type="PIRSR" id="PIRSR001174-1"/>
    </source>
</evidence>
<name>E5Y7Q1_BILW3</name>
<dbReference type="PANTHER" id="PTHR10046">
    <property type="entry name" value="ATP DEPENDENT LON PROTEASE FAMILY MEMBER"/>
    <property type="match status" value="1"/>
</dbReference>
<dbReference type="Gene3D" id="3.30.230.10">
    <property type="match status" value="1"/>
</dbReference>
<dbReference type="InterPro" id="IPR020568">
    <property type="entry name" value="Ribosomal_Su5_D2-typ_SF"/>
</dbReference>
<evidence type="ECO:0000256" key="3">
    <source>
        <dbReference type="ARBA" id="ARBA00022670"/>
    </source>
</evidence>
<feature type="domain" description="Lon N-terminal" evidence="15">
    <location>
        <begin position="19"/>
        <end position="221"/>
    </location>
</feature>
<dbReference type="Pfam" id="PF05362">
    <property type="entry name" value="Lon_C"/>
    <property type="match status" value="1"/>
</dbReference>
<comment type="caution">
    <text evidence="16">The sequence shown here is derived from an EMBL/GenBank/DDBJ whole genome shotgun (WGS) entry which is preliminary data.</text>
</comment>
<dbReference type="SUPFAM" id="SSF88697">
    <property type="entry name" value="PUA domain-like"/>
    <property type="match status" value="1"/>
</dbReference>
<dbReference type="GO" id="GO:0004252">
    <property type="term" value="F:serine-type endopeptidase activity"/>
    <property type="evidence" value="ECO:0007669"/>
    <property type="project" value="UniProtKB-UniRule"/>
</dbReference>
<evidence type="ECO:0000256" key="7">
    <source>
        <dbReference type="ARBA" id="ARBA00022840"/>
    </source>
</evidence>
<comment type="similarity">
    <text evidence="9 10 13">Belongs to the peptidase S16 family.</text>
</comment>
<dbReference type="PROSITE" id="PS51787">
    <property type="entry name" value="LON_N"/>
    <property type="match status" value="1"/>
</dbReference>
<dbReference type="PROSITE" id="PS51786">
    <property type="entry name" value="LON_PROTEOLYTIC"/>
    <property type="match status" value="1"/>
</dbReference>
<dbReference type="FunFam" id="3.40.50.300:FF:000382">
    <property type="entry name" value="Lon protease homolog 2, peroxisomal"/>
    <property type="match status" value="1"/>
</dbReference>
<dbReference type="SMART" id="SM00464">
    <property type="entry name" value="LON"/>
    <property type="match status" value="1"/>
</dbReference>
<feature type="active site" evidence="9 11">
    <location>
        <position position="698"/>
    </location>
</feature>
<dbReference type="Pfam" id="PF00004">
    <property type="entry name" value="AAA"/>
    <property type="match status" value="1"/>
</dbReference>
<dbReference type="GeneID" id="78085358"/>